<dbReference type="AlphaFoldDB" id="A0A1G2QPL4"/>
<feature type="transmembrane region" description="Helical" evidence="1">
    <location>
        <begin position="6"/>
        <end position="28"/>
    </location>
</feature>
<dbReference type="EMBL" id="MHTO01000022">
    <property type="protein sequence ID" value="OHA62029.1"/>
    <property type="molecule type" value="Genomic_DNA"/>
</dbReference>
<evidence type="ECO:0000313" key="3">
    <source>
        <dbReference type="Proteomes" id="UP000179245"/>
    </source>
</evidence>
<keyword evidence="1" id="KW-1133">Transmembrane helix</keyword>
<sequence>MTRKKYFLNLVFGLIDLGLILLIVSLSLRTIIRDVEILSSLKKTQFSLQEQEENFIKLNKDYRAHLSEIKTLDMIFVDKEAPVDFLSFFEGISQNLSIKINPSLPQRSKKDVWGSMIFQVSAQGESKNFLRFLEKLENGPYLMEIFDFNLKKAKTPAGTADLVEATFSIRTYTK</sequence>
<evidence type="ECO:0000313" key="2">
    <source>
        <dbReference type="EMBL" id="OHA62029.1"/>
    </source>
</evidence>
<protein>
    <recommendedName>
        <fullName evidence="4">Type 4 fimbrial biogenesis protein PilO</fullName>
    </recommendedName>
</protein>
<accession>A0A1G2QPL4</accession>
<gene>
    <name evidence="2" type="ORF">A2117_01965</name>
</gene>
<reference evidence="2 3" key="1">
    <citation type="journal article" date="2016" name="Nat. Commun.">
        <title>Thousands of microbial genomes shed light on interconnected biogeochemical processes in an aquifer system.</title>
        <authorList>
            <person name="Anantharaman K."/>
            <person name="Brown C.T."/>
            <person name="Hug L.A."/>
            <person name="Sharon I."/>
            <person name="Castelle C.J."/>
            <person name="Probst A.J."/>
            <person name="Thomas B.C."/>
            <person name="Singh A."/>
            <person name="Wilkins M.J."/>
            <person name="Karaoz U."/>
            <person name="Brodie E.L."/>
            <person name="Williams K.H."/>
            <person name="Hubbard S.S."/>
            <person name="Banfield J.F."/>
        </authorList>
    </citation>
    <scope>NUCLEOTIDE SEQUENCE [LARGE SCALE GENOMIC DNA]</scope>
</reference>
<keyword evidence="1" id="KW-0812">Transmembrane</keyword>
<keyword evidence="1" id="KW-0472">Membrane</keyword>
<evidence type="ECO:0000256" key="1">
    <source>
        <dbReference type="SAM" id="Phobius"/>
    </source>
</evidence>
<name>A0A1G2QPL4_9BACT</name>
<dbReference type="STRING" id="1802443.A2117_01965"/>
<organism evidence="2 3">
    <name type="scientific">Candidatus Wildermuthbacteria bacterium GWA2_46_15</name>
    <dbReference type="NCBI Taxonomy" id="1802443"/>
    <lineage>
        <taxon>Bacteria</taxon>
        <taxon>Candidatus Wildermuthiibacteriota</taxon>
    </lineage>
</organism>
<dbReference type="InterPro" id="IPR014717">
    <property type="entry name" value="Transl_elong_EF1B/ribsomal_bS6"/>
</dbReference>
<dbReference type="Gene3D" id="3.30.70.60">
    <property type="match status" value="1"/>
</dbReference>
<comment type="caution">
    <text evidence="2">The sequence shown here is derived from an EMBL/GenBank/DDBJ whole genome shotgun (WGS) entry which is preliminary data.</text>
</comment>
<proteinExistence type="predicted"/>
<evidence type="ECO:0008006" key="4">
    <source>
        <dbReference type="Google" id="ProtNLM"/>
    </source>
</evidence>
<dbReference type="Proteomes" id="UP000179245">
    <property type="component" value="Unassembled WGS sequence"/>
</dbReference>